<keyword evidence="2" id="KW-0732">Signal</keyword>
<dbReference type="AlphaFoldDB" id="A0A8H9H383"/>
<sequence length="336" mass="36903">MPQTGGAFLNGERITLMVKRAATTLVAVAMGATALATAPAFADTVVPTPSPTPSPTVGHNFLKPHTPSHSTGHNSHKPYTPHPSIVSVDVDPNVVVVSKGRSTQVTARVTAKDVKSVDIDLWGQRSHGDHGGDHWFGNEKGGHNDGPKFDRASRSFSFDWSDRAGTYRVHVEAIGLDGKKYTADRAFTVKRKEWHAPHPSGPKATRIAGFDATPEPVRKGRALTLKGKLQVAQCWGDWYYDGWNNLSGRPGGDRYCSDSHNYWNNWHWLGSQNVKVYFQSSGSHKWQYVDTIKTDGDGDFATKVRAYRSGTWAVRFDAGHGLKGSEATDYVKVVRH</sequence>
<reference evidence="3" key="2">
    <citation type="submission" date="2020-09" db="EMBL/GenBank/DDBJ databases">
        <authorList>
            <person name="Sun Q."/>
            <person name="Zhou Y."/>
        </authorList>
    </citation>
    <scope>NUCLEOTIDE SEQUENCE</scope>
    <source>
        <strain evidence="3">CGMCC 4.7138</strain>
    </source>
</reference>
<name>A0A8H9H383_9ACTN</name>
<organism evidence="3 4">
    <name type="scientific">Microbispora bryophytorum</name>
    <dbReference type="NCBI Taxonomy" id="1460882"/>
    <lineage>
        <taxon>Bacteria</taxon>
        <taxon>Bacillati</taxon>
        <taxon>Actinomycetota</taxon>
        <taxon>Actinomycetes</taxon>
        <taxon>Streptosporangiales</taxon>
        <taxon>Streptosporangiaceae</taxon>
        <taxon>Microbispora</taxon>
    </lineage>
</organism>
<accession>A0A8H9H383</accession>
<evidence type="ECO:0000313" key="4">
    <source>
        <dbReference type="Proteomes" id="UP000653480"/>
    </source>
</evidence>
<feature type="chain" id="PRO_5034761351" evidence="2">
    <location>
        <begin position="43"/>
        <end position="336"/>
    </location>
</feature>
<proteinExistence type="predicted"/>
<evidence type="ECO:0000256" key="2">
    <source>
        <dbReference type="SAM" id="SignalP"/>
    </source>
</evidence>
<evidence type="ECO:0000313" key="3">
    <source>
        <dbReference type="EMBL" id="GGO23351.1"/>
    </source>
</evidence>
<feature type="region of interest" description="Disordered" evidence="1">
    <location>
        <begin position="47"/>
        <end position="85"/>
    </location>
</feature>
<comment type="caution">
    <text evidence="3">The sequence shown here is derived from an EMBL/GenBank/DDBJ whole genome shotgun (WGS) entry which is preliminary data.</text>
</comment>
<protein>
    <submittedName>
        <fullName evidence="3">Uncharacterized protein</fullName>
    </submittedName>
</protein>
<evidence type="ECO:0000256" key="1">
    <source>
        <dbReference type="SAM" id="MobiDB-lite"/>
    </source>
</evidence>
<dbReference type="EMBL" id="BMMN01000011">
    <property type="protein sequence ID" value="GGO23351.1"/>
    <property type="molecule type" value="Genomic_DNA"/>
</dbReference>
<reference evidence="3" key="1">
    <citation type="journal article" date="2014" name="Int. J. Syst. Evol. Microbiol.">
        <title>Complete genome sequence of Corynebacterium casei LMG S-19264T (=DSM 44701T), isolated from a smear-ripened cheese.</title>
        <authorList>
            <consortium name="US DOE Joint Genome Institute (JGI-PGF)"/>
            <person name="Walter F."/>
            <person name="Albersmeier A."/>
            <person name="Kalinowski J."/>
            <person name="Ruckert C."/>
        </authorList>
    </citation>
    <scope>NUCLEOTIDE SEQUENCE</scope>
    <source>
        <strain evidence="3">CGMCC 4.7138</strain>
    </source>
</reference>
<keyword evidence="4" id="KW-1185">Reference proteome</keyword>
<gene>
    <name evidence="3" type="ORF">GCM10011574_52570</name>
</gene>
<feature type="signal peptide" evidence="2">
    <location>
        <begin position="1"/>
        <end position="42"/>
    </location>
</feature>
<dbReference type="Proteomes" id="UP000653480">
    <property type="component" value="Unassembled WGS sequence"/>
</dbReference>